<reference evidence="3" key="1">
    <citation type="submission" date="2022-11" db="UniProtKB">
        <authorList>
            <consortium name="WormBaseParasite"/>
        </authorList>
    </citation>
    <scope>IDENTIFICATION</scope>
</reference>
<evidence type="ECO:0000313" key="2">
    <source>
        <dbReference type="Proteomes" id="UP000887565"/>
    </source>
</evidence>
<dbReference type="WBParaSite" id="nRc.2.0.1.t22028-RA">
    <property type="protein sequence ID" value="nRc.2.0.1.t22028-RA"/>
    <property type="gene ID" value="nRc.2.0.1.g22028"/>
</dbReference>
<sequence length="359" mass="38428">MARLMAHIAGLMAQQMAPPRRYPTPSTTPSAHIQNAGDGLSGAHLQICSYPGCCTHNDASCRAQHPNNAGPSNTTAMGASRCYFCRMRAHPTDQCDRPCAHCRQIRVHRAMACPHPNLTMPAAAVVSAPALSPALPPLPQKYVTPVNLNTSTAPKTTGHVSVVTSYRRREDSSSITHAMQAVGSTDLAKKYLHLPWELLNEPFEVEALTAAGMVLSLPAAMRILGPEVAIRALEFIANQTIGTTLVDKILLEGDSQCAAHSSCSGATINNDDRSPKAGGNCRQQSVAAAKPPTMVADSFGETLRTVNDYISFIEASPFPTATALRSPKIGILPKVHQCRGLVIDFPGKEWMSSDNNDEE</sequence>
<accession>A0A915J8E7</accession>
<feature type="region of interest" description="Disordered" evidence="1">
    <location>
        <begin position="265"/>
        <end position="285"/>
    </location>
</feature>
<dbReference type="Proteomes" id="UP000887565">
    <property type="component" value="Unplaced"/>
</dbReference>
<protein>
    <submittedName>
        <fullName evidence="3">Uncharacterized protein</fullName>
    </submittedName>
</protein>
<keyword evidence="2" id="KW-1185">Reference proteome</keyword>
<evidence type="ECO:0000256" key="1">
    <source>
        <dbReference type="SAM" id="MobiDB-lite"/>
    </source>
</evidence>
<dbReference type="AlphaFoldDB" id="A0A915J8E7"/>
<evidence type="ECO:0000313" key="3">
    <source>
        <dbReference type="WBParaSite" id="nRc.2.0.1.t22028-RA"/>
    </source>
</evidence>
<organism evidence="2 3">
    <name type="scientific">Romanomermis culicivorax</name>
    <name type="common">Nematode worm</name>
    <dbReference type="NCBI Taxonomy" id="13658"/>
    <lineage>
        <taxon>Eukaryota</taxon>
        <taxon>Metazoa</taxon>
        <taxon>Ecdysozoa</taxon>
        <taxon>Nematoda</taxon>
        <taxon>Enoplea</taxon>
        <taxon>Dorylaimia</taxon>
        <taxon>Mermithida</taxon>
        <taxon>Mermithoidea</taxon>
        <taxon>Mermithidae</taxon>
        <taxon>Romanomermis</taxon>
    </lineage>
</organism>
<proteinExistence type="predicted"/>
<name>A0A915J8E7_ROMCU</name>